<dbReference type="Pfam" id="PF06722">
    <property type="entry name" value="EryCIII-like_C"/>
    <property type="match status" value="1"/>
</dbReference>
<dbReference type="EC" id="2.4.1.317" evidence="4"/>
<dbReference type="PANTHER" id="PTHR48050:SF13">
    <property type="entry name" value="STEROL 3-BETA-GLUCOSYLTRANSFERASE UGT80A2"/>
    <property type="match status" value="1"/>
</dbReference>
<proteinExistence type="predicted"/>
<sequence length="442" mass="47100">MSCGYTIGPARLRHPRKPQAANPDTFHRMRLTLITFGTQGDCRPIVALGAGLRAAGHDVLMLGERSAGALAAGHDLAFEALAGDIQATLAPGGALHKLMTEGGNVSEATRAFARIAEDNTAQWMAQLATAMRERDAIVFSGLAAYVGMAVGDALGKPAIAAAMFPLSPTRDFPSAFLPPWRLPGWVNRATHQLINHVLWRMFRPAINAGRQAQFGLAPRKAMWQDFPSLYGISPHLVPRPRDWHADWLVCGAWTLPAQDGWQAPAALQDFLAAGEPPVYVGFGSMAGFDRDKVVRALVQTLDGRRTLFYPGWSGIDVAALPPNFHVIGATPHDWLLPRVSAAIHHGGAGTTHAVAAAGVPSIVLPFAGDQFFWAGRLAALGVAPRHVAGHDIDAGKLAAMLAFTQRPDVREKAAALGAAIRAERGVDHAVAAIETFCQRGRG</sequence>
<evidence type="ECO:0000256" key="1">
    <source>
        <dbReference type="SAM" id="MobiDB-lite"/>
    </source>
</evidence>
<evidence type="ECO:0000313" key="4">
    <source>
        <dbReference type="EMBL" id="CAG2132228.1"/>
    </source>
</evidence>
<dbReference type="EMBL" id="CAJPUY010000003">
    <property type="protein sequence ID" value="CAG2132228.1"/>
    <property type="molecule type" value="Genomic_DNA"/>
</dbReference>
<protein>
    <submittedName>
        <fullName evidence="4">O-mycaminosyltylonolide 6-deoxyallosyltransferase</fullName>
        <ecNumber evidence="4">2.4.1.317</ecNumber>
    </submittedName>
</protein>
<feature type="region of interest" description="Disordered" evidence="1">
    <location>
        <begin position="1"/>
        <end position="22"/>
    </location>
</feature>
<dbReference type="InterPro" id="IPR050426">
    <property type="entry name" value="Glycosyltransferase_28"/>
</dbReference>
<reference evidence="4" key="1">
    <citation type="submission" date="2021-03" db="EMBL/GenBank/DDBJ databases">
        <authorList>
            <person name="Peeters C."/>
        </authorList>
    </citation>
    <scope>NUCLEOTIDE SEQUENCE</scope>
    <source>
        <strain evidence="4">LMG 31506</strain>
    </source>
</reference>
<comment type="caution">
    <text evidence="4">The sequence shown here is derived from an EMBL/GenBank/DDBJ whole genome shotgun (WGS) entry which is preliminary data.</text>
</comment>
<keyword evidence="4" id="KW-0808">Transferase</keyword>
<feature type="domain" description="Erythromycin biosynthesis protein CIII-like C-terminal" evidence="3">
    <location>
        <begin position="309"/>
        <end position="419"/>
    </location>
</feature>
<dbReference type="Gene3D" id="3.40.50.2000">
    <property type="entry name" value="Glycogen Phosphorylase B"/>
    <property type="match status" value="2"/>
</dbReference>
<dbReference type="GO" id="GO:0016758">
    <property type="term" value="F:hexosyltransferase activity"/>
    <property type="evidence" value="ECO:0007669"/>
    <property type="project" value="InterPro"/>
</dbReference>
<dbReference type="Proteomes" id="UP000672934">
    <property type="component" value="Unassembled WGS sequence"/>
</dbReference>
<evidence type="ECO:0000313" key="5">
    <source>
        <dbReference type="Proteomes" id="UP000672934"/>
    </source>
</evidence>
<accession>A0A916IQX7</accession>
<dbReference type="InterPro" id="IPR010610">
    <property type="entry name" value="EryCIII-like_C"/>
</dbReference>
<dbReference type="SUPFAM" id="SSF53756">
    <property type="entry name" value="UDP-Glycosyltransferase/glycogen phosphorylase"/>
    <property type="match status" value="1"/>
</dbReference>
<organism evidence="4 5">
    <name type="scientific">Cupriavidus yeoncheonensis</name>
    <dbReference type="NCBI Taxonomy" id="1462994"/>
    <lineage>
        <taxon>Bacteria</taxon>
        <taxon>Pseudomonadati</taxon>
        <taxon>Pseudomonadota</taxon>
        <taxon>Betaproteobacteria</taxon>
        <taxon>Burkholderiales</taxon>
        <taxon>Burkholderiaceae</taxon>
        <taxon>Cupriavidus</taxon>
    </lineage>
</organism>
<dbReference type="GO" id="GO:0033072">
    <property type="term" value="P:vancomycin biosynthetic process"/>
    <property type="evidence" value="ECO:0007669"/>
    <property type="project" value="UniProtKB-ARBA"/>
</dbReference>
<evidence type="ECO:0000259" key="2">
    <source>
        <dbReference type="Pfam" id="PF03033"/>
    </source>
</evidence>
<dbReference type="FunFam" id="3.40.50.2000:FF:000009">
    <property type="entry name" value="Sterol 3-beta-glucosyltransferase UGT80A2"/>
    <property type="match status" value="1"/>
</dbReference>
<dbReference type="AlphaFoldDB" id="A0A916IQX7"/>
<feature type="domain" description="Glycosyltransferase family 28 N-terminal" evidence="2">
    <location>
        <begin position="32"/>
        <end position="166"/>
    </location>
</feature>
<dbReference type="InterPro" id="IPR002213">
    <property type="entry name" value="UDP_glucos_trans"/>
</dbReference>
<keyword evidence="5" id="KW-1185">Reference proteome</keyword>
<dbReference type="Pfam" id="PF03033">
    <property type="entry name" value="Glyco_transf_28"/>
    <property type="match status" value="1"/>
</dbReference>
<dbReference type="CDD" id="cd03784">
    <property type="entry name" value="GT1_Gtf-like"/>
    <property type="match status" value="1"/>
</dbReference>
<evidence type="ECO:0000259" key="3">
    <source>
        <dbReference type="Pfam" id="PF06722"/>
    </source>
</evidence>
<dbReference type="GO" id="GO:0008194">
    <property type="term" value="F:UDP-glycosyltransferase activity"/>
    <property type="evidence" value="ECO:0007669"/>
    <property type="project" value="InterPro"/>
</dbReference>
<gene>
    <name evidence="4" type="primary">tylN</name>
    <name evidence="4" type="ORF">LMG31506_00988</name>
</gene>
<dbReference type="GO" id="GO:0005975">
    <property type="term" value="P:carbohydrate metabolic process"/>
    <property type="evidence" value="ECO:0007669"/>
    <property type="project" value="InterPro"/>
</dbReference>
<keyword evidence="4" id="KW-0328">Glycosyltransferase</keyword>
<dbReference type="InterPro" id="IPR004276">
    <property type="entry name" value="GlycoTrans_28_N"/>
</dbReference>
<dbReference type="PANTHER" id="PTHR48050">
    <property type="entry name" value="STEROL 3-BETA-GLUCOSYLTRANSFERASE"/>
    <property type="match status" value="1"/>
</dbReference>
<name>A0A916IQX7_9BURK</name>